<feature type="transmembrane region" description="Helical" evidence="7">
    <location>
        <begin position="261"/>
        <end position="281"/>
    </location>
</feature>
<keyword evidence="5 7" id="KW-1133">Transmembrane helix</keyword>
<evidence type="ECO:0000256" key="7">
    <source>
        <dbReference type="SAM" id="Phobius"/>
    </source>
</evidence>
<dbReference type="GO" id="GO:0005886">
    <property type="term" value="C:plasma membrane"/>
    <property type="evidence" value="ECO:0007669"/>
    <property type="project" value="UniProtKB-SubCell"/>
</dbReference>
<feature type="transmembrane region" description="Helical" evidence="7">
    <location>
        <begin position="215"/>
        <end position="240"/>
    </location>
</feature>
<evidence type="ECO:0000256" key="4">
    <source>
        <dbReference type="ARBA" id="ARBA00022692"/>
    </source>
</evidence>
<reference evidence="9 10" key="1">
    <citation type="journal article" date="2007" name="Nat. Biotechnol.">
        <title>Complete genome sequence of the erythromycin-producing bacterium Saccharopolyspora erythraea NRRL23338.</title>
        <authorList>
            <person name="Oliynyk M."/>
            <person name="Samborskyy M."/>
            <person name="Lester J.B."/>
            <person name="Mironenko T."/>
            <person name="Scott N."/>
            <person name="Dickens S."/>
            <person name="Haydock S.F."/>
            <person name="Leadlay P.F."/>
        </authorList>
    </citation>
    <scope>NUCLEOTIDE SEQUENCE [LARGE SCALE GENOMIC DNA]</scope>
    <source>
        <strain evidence="10">ATCC 11635 / DSM 40517 / JCM 4748 / NBRC 13426 / NCIMB 8594 / NRRL 2338</strain>
    </source>
</reference>
<keyword evidence="9" id="KW-0762">Sugar transport</keyword>
<dbReference type="InterPro" id="IPR011701">
    <property type="entry name" value="MFS"/>
</dbReference>
<dbReference type="Gene3D" id="1.20.1250.20">
    <property type="entry name" value="MFS general substrate transporter like domains"/>
    <property type="match status" value="1"/>
</dbReference>
<evidence type="ECO:0000256" key="5">
    <source>
        <dbReference type="ARBA" id="ARBA00022989"/>
    </source>
</evidence>
<dbReference type="STRING" id="405948.SACE_6972"/>
<organism evidence="9 10">
    <name type="scientific">Saccharopolyspora erythraea (strain ATCC 11635 / DSM 40517 / JCM 4748 / NBRC 13426 / NCIMB 8594 / NRRL 2338)</name>
    <dbReference type="NCBI Taxonomy" id="405948"/>
    <lineage>
        <taxon>Bacteria</taxon>
        <taxon>Bacillati</taxon>
        <taxon>Actinomycetota</taxon>
        <taxon>Actinomycetes</taxon>
        <taxon>Pseudonocardiales</taxon>
        <taxon>Pseudonocardiaceae</taxon>
        <taxon>Saccharopolyspora</taxon>
    </lineage>
</organism>
<feature type="transmembrane region" description="Helical" evidence="7">
    <location>
        <begin position="287"/>
        <end position="305"/>
    </location>
</feature>
<keyword evidence="2" id="KW-0813">Transport</keyword>
<dbReference type="Proteomes" id="UP000006728">
    <property type="component" value="Chromosome"/>
</dbReference>
<comment type="subcellular location">
    <subcellularLocation>
        <location evidence="1">Cell membrane</location>
        <topology evidence="1">Multi-pass membrane protein</topology>
    </subcellularLocation>
</comment>
<accession>A4FQ09</accession>
<feature type="transmembrane region" description="Helical" evidence="7">
    <location>
        <begin position="189"/>
        <end position="209"/>
    </location>
</feature>
<feature type="transmembrane region" description="Helical" evidence="7">
    <location>
        <begin position="81"/>
        <end position="102"/>
    </location>
</feature>
<proteinExistence type="predicted"/>
<feature type="domain" description="Major facilitator superfamily (MFS) profile" evidence="8">
    <location>
        <begin position="1"/>
        <end position="310"/>
    </location>
</feature>
<name>A4FQ09_SACEN</name>
<dbReference type="PROSITE" id="PS50850">
    <property type="entry name" value="MFS"/>
    <property type="match status" value="1"/>
</dbReference>
<evidence type="ECO:0000313" key="10">
    <source>
        <dbReference type="Proteomes" id="UP000006728"/>
    </source>
</evidence>
<protein>
    <submittedName>
        <fullName evidence="9">MFS sugar transporter protein</fullName>
    </submittedName>
</protein>
<feature type="transmembrane region" description="Helical" evidence="7">
    <location>
        <begin position="26"/>
        <end position="43"/>
    </location>
</feature>
<dbReference type="GO" id="GO:0022857">
    <property type="term" value="F:transmembrane transporter activity"/>
    <property type="evidence" value="ECO:0007669"/>
    <property type="project" value="InterPro"/>
</dbReference>
<feature type="transmembrane region" description="Helical" evidence="7">
    <location>
        <begin position="156"/>
        <end position="177"/>
    </location>
</feature>
<dbReference type="AlphaFoldDB" id="A4FQ09"/>
<dbReference type="EMBL" id="AM420293">
    <property type="protein sequence ID" value="CAM06134.1"/>
    <property type="molecule type" value="Genomic_DNA"/>
</dbReference>
<dbReference type="Gene3D" id="1.20.1720.10">
    <property type="entry name" value="Multidrug resistance protein D"/>
    <property type="match status" value="1"/>
</dbReference>
<evidence type="ECO:0000259" key="8">
    <source>
        <dbReference type="PROSITE" id="PS50850"/>
    </source>
</evidence>
<feature type="transmembrane region" description="Helical" evidence="7">
    <location>
        <begin position="123"/>
        <end position="144"/>
    </location>
</feature>
<dbReference type="Pfam" id="PF07690">
    <property type="entry name" value="MFS_1"/>
    <property type="match status" value="1"/>
</dbReference>
<dbReference type="InterPro" id="IPR020846">
    <property type="entry name" value="MFS_dom"/>
</dbReference>
<evidence type="ECO:0000256" key="3">
    <source>
        <dbReference type="ARBA" id="ARBA00022475"/>
    </source>
</evidence>
<dbReference type="eggNOG" id="COG2814">
    <property type="taxonomic scope" value="Bacteria"/>
</dbReference>
<dbReference type="KEGG" id="sen:SACE_6972"/>
<gene>
    <name evidence="9" type="ordered locus">SACE_6972</name>
</gene>
<dbReference type="InterPro" id="IPR036259">
    <property type="entry name" value="MFS_trans_sf"/>
</dbReference>
<keyword evidence="3" id="KW-1003">Cell membrane</keyword>
<dbReference type="PANTHER" id="PTHR42718">
    <property type="entry name" value="MAJOR FACILITATOR SUPERFAMILY MULTIDRUG TRANSPORTER MFSC"/>
    <property type="match status" value="1"/>
</dbReference>
<keyword evidence="10" id="KW-1185">Reference proteome</keyword>
<keyword evidence="6 7" id="KW-0472">Membrane</keyword>
<evidence type="ECO:0000313" key="9">
    <source>
        <dbReference type="EMBL" id="CAM06134.1"/>
    </source>
</evidence>
<evidence type="ECO:0000256" key="2">
    <source>
        <dbReference type="ARBA" id="ARBA00022448"/>
    </source>
</evidence>
<evidence type="ECO:0000256" key="6">
    <source>
        <dbReference type="ARBA" id="ARBA00023136"/>
    </source>
</evidence>
<dbReference type="HOGENOM" id="CLU_000960_28_2_11"/>
<evidence type="ECO:0000256" key="1">
    <source>
        <dbReference type="ARBA" id="ARBA00004651"/>
    </source>
</evidence>
<dbReference type="SUPFAM" id="SSF103473">
    <property type="entry name" value="MFS general substrate transporter"/>
    <property type="match status" value="1"/>
</dbReference>
<keyword evidence="4 7" id="KW-0812">Transmembrane</keyword>
<dbReference type="PANTHER" id="PTHR42718:SF46">
    <property type="entry name" value="BLR6921 PROTEIN"/>
    <property type="match status" value="1"/>
</dbReference>
<feature type="transmembrane region" description="Helical" evidence="7">
    <location>
        <begin position="55"/>
        <end position="75"/>
    </location>
</feature>
<sequence>MERGLALGALFGGVLTSALGWESVFLVNVPLCAAGALAALRLIQPDPVRESGRAFDLPGAVTATAGVTLVVFALVEGPEMGWGQPAVVVSAVLGVVLLVAFARIESRSADPVMPLRLLRHRDLVVAMAVTAVFMATFGVQYYFLTLYLQDVHGYSALATGLAFLPQSLLTTAGTLLGERMVGRFGVRNTLVTGLLLGAVGMVAPASGMAGDGTYAGLLAGIAVLSLGQGLTWTGMWIAAGTGVEHHEQGVASGMASTAQQVGGSAGLAVLVAVAGAAASPVGGLRTAVFATAGVAAVGALAALAFRRREDRALR</sequence>